<name>A0A2X4UIM9_9NOCA</name>
<evidence type="ECO:0000313" key="1">
    <source>
        <dbReference type="EMBL" id="SQI39677.1"/>
    </source>
</evidence>
<gene>
    <name evidence="1" type="ORF">NCTC10994_04227</name>
</gene>
<dbReference type="Proteomes" id="UP000249091">
    <property type="component" value="Chromosome 1"/>
</dbReference>
<accession>A0A2X4UIM9</accession>
<dbReference type="STRING" id="1219011.GCA_001895045_01182"/>
<dbReference type="AlphaFoldDB" id="A0A2X4UIM9"/>
<proteinExistence type="predicted"/>
<evidence type="ECO:0000313" key="2">
    <source>
        <dbReference type="Proteomes" id="UP000249091"/>
    </source>
</evidence>
<dbReference type="KEGG" id="rcr:NCTC10994_04227"/>
<dbReference type="EMBL" id="LS483468">
    <property type="protein sequence ID" value="SQI39677.1"/>
    <property type="molecule type" value="Genomic_DNA"/>
</dbReference>
<protein>
    <submittedName>
        <fullName evidence="1">Uncharacterized protein</fullName>
    </submittedName>
</protein>
<organism evidence="1 2">
    <name type="scientific">Rhodococcus coprophilus</name>
    <dbReference type="NCBI Taxonomy" id="38310"/>
    <lineage>
        <taxon>Bacteria</taxon>
        <taxon>Bacillati</taxon>
        <taxon>Actinomycetota</taxon>
        <taxon>Actinomycetes</taxon>
        <taxon>Mycobacteriales</taxon>
        <taxon>Nocardiaceae</taxon>
        <taxon>Rhodococcus</taxon>
    </lineage>
</organism>
<keyword evidence="2" id="KW-1185">Reference proteome</keyword>
<reference evidence="1 2" key="1">
    <citation type="submission" date="2018-06" db="EMBL/GenBank/DDBJ databases">
        <authorList>
            <consortium name="Pathogen Informatics"/>
            <person name="Doyle S."/>
        </authorList>
    </citation>
    <scope>NUCLEOTIDE SEQUENCE [LARGE SCALE GENOMIC DNA]</scope>
    <source>
        <strain evidence="1 2">NCTC10994</strain>
    </source>
</reference>
<sequence length="30" mass="3307">MSYILFDALLPYVGPEAASYWAHLLVVGPL</sequence>